<feature type="chain" id="PRO_5040961455" description="Polysaccharide lyase 14 domain-containing protein" evidence="1">
    <location>
        <begin position="19"/>
        <end position="744"/>
    </location>
</feature>
<dbReference type="AlphaFoldDB" id="A0A9X0RAY2"/>
<reference evidence="3" key="1">
    <citation type="submission" date="2020-08" db="EMBL/GenBank/DDBJ databases">
        <title>Genome Sequencing and Pan-Genome Analysis of Migratory bird Vibrio Strains, Inner Mongolia.</title>
        <authorList>
            <person name="Zheng L."/>
        </authorList>
    </citation>
    <scope>NUCLEOTIDE SEQUENCE</scope>
    <source>
        <strain evidence="3">M13F</strain>
    </source>
</reference>
<dbReference type="PANTHER" id="PTHR40124:SF1">
    <property type="entry name" value="DISAGGREGATASE RELATED REPEAT PROTEIN"/>
    <property type="match status" value="1"/>
</dbReference>
<evidence type="ECO:0000313" key="3">
    <source>
        <dbReference type="EMBL" id="MBC5851948.1"/>
    </source>
</evidence>
<protein>
    <recommendedName>
        <fullName evidence="2">Polysaccharide lyase 14 domain-containing protein</fullName>
    </recommendedName>
</protein>
<dbReference type="PROSITE" id="PS51257">
    <property type="entry name" value="PROKAR_LIPOPROTEIN"/>
    <property type="match status" value="1"/>
</dbReference>
<evidence type="ECO:0000256" key="1">
    <source>
        <dbReference type="SAM" id="SignalP"/>
    </source>
</evidence>
<keyword evidence="1" id="KW-0732">Signal</keyword>
<organism evidence="3 4">
    <name type="scientific">Vibrio metschnikovii</name>
    <dbReference type="NCBI Taxonomy" id="28172"/>
    <lineage>
        <taxon>Bacteria</taxon>
        <taxon>Pseudomonadati</taxon>
        <taxon>Pseudomonadota</taxon>
        <taxon>Gammaproteobacteria</taxon>
        <taxon>Vibrionales</taxon>
        <taxon>Vibrionaceae</taxon>
        <taxon>Vibrio</taxon>
    </lineage>
</organism>
<accession>A0A9X0RAY2</accession>
<evidence type="ECO:0000313" key="4">
    <source>
        <dbReference type="Proteomes" id="UP000615796"/>
    </source>
</evidence>
<dbReference type="EMBL" id="JACRUP010000009">
    <property type="protein sequence ID" value="MBC5851948.1"/>
    <property type="molecule type" value="Genomic_DNA"/>
</dbReference>
<proteinExistence type="predicted"/>
<feature type="domain" description="Polysaccharide lyase 14" evidence="2">
    <location>
        <begin position="574"/>
        <end position="722"/>
    </location>
</feature>
<dbReference type="Gene3D" id="2.60.120.200">
    <property type="match status" value="1"/>
</dbReference>
<keyword evidence="4" id="KW-1185">Reference proteome</keyword>
<feature type="signal peptide" evidence="1">
    <location>
        <begin position="1"/>
        <end position="18"/>
    </location>
</feature>
<sequence>MKLSVLLSVAISSAILLGCGGGSESNTNSPTTPIKDEPTAVLRGIAIDGYLTGARAFIDYNFDGQWNEHEPLVVTAENGQFQFMPNELATCWRFAPLIIDVPVGAHDSDHGVVTEAYQLMAPPQFVNAYPEQARVVSPFTSLVWQQVEFAWLTRYPQITCAQIAEQPVKQRELQSLIEEQEQQVMAFFQLTREQLYGDFIANGDRELHQTANLLVQGFSAAKQQTPEFAEQHHHARQARLAYYLRYPQWLENGSVSARHLAANDSLSVHTNDLIEKSWYRSERLIGEQEASWRRYLMSDDRQQKLALEALNQHQQKLVGEVARTIDSVWQQGQRCLVTVRYQTVNTTWDNRHYELVARLVVPFSELQQQCDNDSILASDSLNQLDSLTVIISRYDKNERLVSRSRHDFAPGSHDVVDATWLAMTQNVYPLHYELENLSFIQSDIDQEQAYQAQQWVRESIVYGANQYTWLERLDSGLWFEWQQRDGQVILRCGHELDRQLAQTRGECYQRFAQPVFSETFDGSLSGFGQTIVANRWVERQSEIGVDGSSAIKVTYQGYERGSERVLASTTILPAERYELSFDVRFCPDFKFVRGGKLHGLGPLRDVTGGYPVFDENWSARLIFGRNGTLGAYVYHQDMPGQYGTVQYISNFQFETNRYYHLRMVVQLNQPAAASNGYLEVWIDDKKHMVYDHLRFRASDSQDSQVQRILFNTFHGGNNIGSAPRDEFGNFTQECAYFDNFMVRR</sequence>
<dbReference type="PANTHER" id="PTHR40124">
    <property type="match status" value="1"/>
</dbReference>
<comment type="caution">
    <text evidence="3">The sequence shown here is derived from an EMBL/GenBank/DDBJ whole genome shotgun (WGS) entry which is preliminary data.</text>
</comment>
<dbReference type="Pfam" id="PF21294">
    <property type="entry name" value="Polysacc_lyase_14"/>
    <property type="match status" value="1"/>
</dbReference>
<gene>
    <name evidence="3" type="ORF">H8Q88_13655</name>
</gene>
<name>A0A9X0RAY2_VIBME</name>
<dbReference type="Proteomes" id="UP000615796">
    <property type="component" value="Unassembled WGS sequence"/>
</dbReference>
<dbReference type="InterPro" id="IPR048958">
    <property type="entry name" value="Polysacc_lyase_14"/>
</dbReference>
<dbReference type="RefSeq" id="WP_187026519.1">
    <property type="nucleotide sequence ID" value="NZ_JACRUP010000009.1"/>
</dbReference>
<evidence type="ECO:0000259" key="2">
    <source>
        <dbReference type="Pfam" id="PF21294"/>
    </source>
</evidence>